<dbReference type="GO" id="GO:0000272">
    <property type="term" value="P:polysaccharide catabolic process"/>
    <property type="evidence" value="ECO:0007669"/>
    <property type="project" value="InterPro"/>
</dbReference>
<feature type="domain" description="Cohesin" evidence="4">
    <location>
        <begin position="46"/>
        <end position="152"/>
    </location>
</feature>
<dbReference type="SUPFAM" id="SSF51126">
    <property type="entry name" value="Pectin lyase-like"/>
    <property type="match status" value="1"/>
</dbReference>
<evidence type="ECO:0000256" key="3">
    <source>
        <dbReference type="ARBA" id="ARBA00022786"/>
    </source>
</evidence>
<accession>A0A7G9ZCU6</accession>
<dbReference type="CDD" id="cd08547">
    <property type="entry name" value="Type_II_cohesin"/>
    <property type="match status" value="1"/>
</dbReference>
<proteinExistence type="predicted"/>
<dbReference type="Gene3D" id="2.60.40.680">
    <property type="match status" value="1"/>
</dbReference>
<dbReference type="InterPro" id="IPR011050">
    <property type="entry name" value="Pectin_lyase_fold/virulence"/>
</dbReference>
<evidence type="ECO:0000313" key="6">
    <source>
        <dbReference type="EMBL" id="QNO58080.1"/>
    </source>
</evidence>
<feature type="domain" description="Periplasmic copper-binding protein NosD beta helix" evidence="5">
    <location>
        <begin position="200"/>
        <end position="332"/>
    </location>
</feature>
<name>A0A7G9ZCU6_9EURY</name>
<dbReference type="InterPro" id="IPR012334">
    <property type="entry name" value="Pectin_lyas_fold"/>
</dbReference>
<dbReference type="InterPro" id="IPR051550">
    <property type="entry name" value="SCF-Subunits/Alg-Epimerases"/>
</dbReference>
<dbReference type="SUPFAM" id="SSF49384">
    <property type="entry name" value="Carbohydrate-binding domain"/>
    <property type="match status" value="1"/>
</dbReference>
<dbReference type="InterPro" id="IPR002102">
    <property type="entry name" value="Cohesin_dom"/>
</dbReference>
<keyword evidence="2" id="KW-0677">Repeat</keyword>
<evidence type="ECO:0000256" key="2">
    <source>
        <dbReference type="ARBA" id="ARBA00022737"/>
    </source>
</evidence>
<dbReference type="InterPro" id="IPR006626">
    <property type="entry name" value="PbH1"/>
</dbReference>
<evidence type="ECO:0000259" key="4">
    <source>
        <dbReference type="Pfam" id="PF00963"/>
    </source>
</evidence>
<dbReference type="InterPro" id="IPR007742">
    <property type="entry name" value="NosD_dom"/>
</dbReference>
<dbReference type="Pfam" id="PF11369">
    <property type="entry name" value="DUF3160"/>
    <property type="match status" value="1"/>
</dbReference>
<dbReference type="Pfam" id="PF05048">
    <property type="entry name" value="NosD"/>
    <property type="match status" value="2"/>
</dbReference>
<gene>
    <name evidence="6" type="ORF">OJKMNAAM_00001</name>
</gene>
<organism evidence="6">
    <name type="scientific">Candidatus Methanophaga sp. ANME-1 ERB7</name>
    <dbReference type="NCBI Taxonomy" id="2759913"/>
    <lineage>
        <taxon>Archaea</taxon>
        <taxon>Methanobacteriati</taxon>
        <taxon>Methanobacteriota</taxon>
        <taxon>Stenosarchaea group</taxon>
        <taxon>Methanomicrobia</taxon>
        <taxon>Candidatus Methanophagales</taxon>
        <taxon>Candidatus Methanophagaceae</taxon>
        <taxon>Candidatus Methanophaga</taxon>
    </lineage>
</organism>
<comment type="pathway">
    <text evidence="1">Protein modification; protein ubiquitination.</text>
</comment>
<feature type="domain" description="Periplasmic copper-binding protein NosD beta helix" evidence="5">
    <location>
        <begin position="342"/>
        <end position="467"/>
    </location>
</feature>
<dbReference type="InterPro" id="IPR008965">
    <property type="entry name" value="CBM2/CBM3_carb-bd_dom_sf"/>
</dbReference>
<evidence type="ECO:0000259" key="5">
    <source>
        <dbReference type="Pfam" id="PF05048"/>
    </source>
</evidence>
<dbReference type="InterPro" id="IPR022601">
    <property type="entry name" value="DUF3160"/>
</dbReference>
<dbReference type="InterPro" id="IPR022441">
    <property type="entry name" value="Para_beta_helix_rpt-2"/>
</dbReference>
<protein>
    <recommendedName>
        <fullName evidence="7">Periplasmic copper-binding protein NosD beta helix domain-containing protein</fullName>
    </recommendedName>
</protein>
<dbReference type="AlphaFoldDB" id="A0A7G9ZCU6"/>
<dbReference type="Gene3D" id="2.160.20.10">
    <property type="entry name" value="Single-stranded right-handed beta-helix, Pectin lyase-like"/>
    <property type="match status" value="1"/>
</dbReference>
<dbReference type="PANTHER" id="PTHR22990:SF15">
    <property type="entry name" value="F-BOX ONLY PROTEIN 10"/>
    <property type="match status" value="1"/>
</dbReference>
<keyword evidence="3" id="KW-0833">Ubl conjugation pathway</keyword>
<reference evidence="6" key="1">
    <citation type="submission" date="2020-06" db="EMBL/GenBank/DDBJ databases">
        <title>Unique genomic features of the anaerobic methanotrophic archaea.</title>
        <authorList>
            <person name="Chadwick G.L."/>
            <person name="Skennerton C.T."/>
            <person name="Laso-Perez R."/>
            <person name="Leu A.O."/>
            <person name="Speth D.R."/>
            <person name="Yu H."/>
            <person name="Morgan-Lang C."/>
            <person name="Hatzenpichler R."/>
            <person name="Goudeau D."/>
            <person name="Malmstrom R."/>
            <person name="Brazelton W.J."/>
            <person name="Woyke T."/>
            <person name="Hallam S.J."/>
            <person name="Tyson G.W."/>
            <person name="Wegener G."/>
            <person name="Boetius A."/>
            <person name="Orphan V."/>
        </authorList>
    </citation>
    <scope>NUCLEOTIDE SEQUENCE</scope>
</reference>
<dbReference type="GO" id="GO:0030246">
    <property type="term" value="F:carbohydrate binding"/>
    <property type="evidence" value="ECO:0007669"/>
    <property type="project" value="InterPro"/>
</dbReference>
<dbReference type="EMBL" id="MT631713">
    <property type="protein sequence ID" value="QNO58080.1"/>
    <property type="molecule type" value="Genomic_DNA"/>
</dbReference>
<sequence length="1238" mass="136902">MRKIKQKVSVLSLCLALVSLMAICIGGTAIAGASGELYLSPATKMVNIGDNFFVDVLVNTSGKNVVVVAAYLNYDQTELKVVSINTSNSVFTMEIEKTADPTTGEIEITLGKPTPGVNTTRGNVATINFEALDQASPANVTFVLTSSGATGDSGIILDDGKGTDILSSVKNGAYFIGGGVQPPTISYVPEDYPTIQAAIEAASSGDTIIVRNGTYNENVDVNKCVTLRGEDRNTTIIDTEAVTMQISCNSTITGFTIKNGTYGIECVNPIAPYIANNIFTTIGGTCIMVWDSSASPVITNNEFTNNYHSCIRIPSPAIISNNTFYSNGDGIFNDGGGIDVCIFIDGSSSLAITGNIIRNNAAYGIVTSASSQRITSNIISGNVRGIWDWGGSSFTIFNNTIADNEYGVYLSSSTDSIIYFNNFIGNARNAYSSDSTNFWNSASEITYIYNDNSYTNNLGNYWDDYTGTDADGDGLGETPYPINSDKDNYPLMQPWENYFIEENETRNKNETLKFAFSSYYQPINISVNLSVPPYQLPLNLSTVSNIEDITKLGLNKTEEELLKTNGFVIIDYGQEDDMVAPYEKMKERGIPIFVTTDTLLHLYHIQFNEILKGIEEREFFDALVDMSNAMLEQSVQDYDSFTDPELKESARRNVAYFAVALKLLQTATEGYNGTEDIKLINFSIPDYVIEDVNKELENIAQHDGFHPSAIFNSNPNCICDYPCCYCEDYSQYVPRGHYTRSEKLKRYFNAMMWYGRIAFILKGCNGDEALISNEDANLSTIQAALIASELPDVAVNNNTAQEIWDRIYSVTSFFVGTADDLTPYEYRDAQNIVFGTAYNASDLSNEDKLLELKVELAKLRSPEIYGGSGVCVVYPPITEAKLYVCLNKTKGMRFMGQRFVPDSYMFQQLVSPAVGIYVGNGTPFTMCYTDAGPARCFPRGLDIMSVLGSERAGDILIEEGDTEYAGLNTSYEKQLNELKSKFTAFNSADWNRNLYWSWLYTLKPLLKDFSDGYPTFMQTKAWRNKALQTSLASWTELRHDTILYGKQSYTPSLKGMPPEPKPVVGYVEPVPEFYARLLALTEMTEKGLVDLDVLNETEKARLQNLEGILERLMNLSVAELENKELTNNDYKFIMDFGANLDSLVSGVNAKGKETTIVADVHTDCNTGMVLEEGVGYVDLILVAYIVPDGRIIVGAGPVFSYYEFKHPMDDRLTDEKWKEMLESDIPPEKPGWVDGIGG</sequence>
<evidence type="ECO:0008006" key="7">
    <source>
        <dbReference type="Google" id="ProtNLM"/>
    </source>
</evidence>
<dbReference type="Pfam" id="PF00963">
    <property type="entry name" value="Cohesin"/>
    <property type="match status" value="1"/>
</dbReference>
<dbReference type="PANTHER" id="PTHR22990">
    <property type="entry name" value="F-BOX ONLY PROTEIN"/>
    <property type="match status" value="1"/>
</dbReference>
<dbReference type="SMART" id="SM00710">
    <property type="entry name" value="PbH1"/>
    <property type="match status" value="7"/>
</dbReference>
<evidence type="ECO:0000256" key="1">
    <source>
        <dbReference type="ARBA" id="ARBA00004906"/>
    </source>
</evidence>
<dbReference type="SMART" id="SM01325">
    <property type="entry name" value="DUF3160"/>
    <property type="match status" value="1"/>
</dbReference>
<dbReference type="NCBIfam" id="TIGR03804">
    <property type="entry name" value="para_beta_helix"/>
    <property type="match status" value="1"/>
</dbReference>